<evidence type="ECO:0000256" key="1">
    <source>
        <dbReference type="SAM" id="MobiDB-lite"/>
    </source>
</evidence>
<evidence type="ECO:0000313" key="2">
    <source>
        <dbReference type="EMBL" id="KAJ9546524.1"/>
    </source>
</evidence>
<protein>
    <submittedName>
        <fullName evidence="2">Uncharacterized protein</fullName>
    </submittedName>
</protein>
<keyword evidence="3" id="KW-1185">Reference proteome</keyword>
<proteinExistence type="predicted"/>
<feature type="compositionally biased region" description="Polar residues" evidence="1">
    <location>
        <begin position="73"/>
        <end position="82"/>
    </location>
</feature>
<reference evidence="2" key="1">
    <citation type="submission" date="2023-03" db="EMBL/GenBank/DDBJ databases">
        <title>Chromosome-scale reference genome and RAD-based genetic map of yellow starthistle (Centaurea solstitialis) reveal putative structural variation and QTLs associated with invader traits.</title>
        <authorList>
            <person name="Reatini B."/>
            <person name="Cang F.A."/>
            <person name="Jiang Q."/>
            <person name="Mckibben M.T.W."/>
            <person name="Barker M.S."/>
            <person name="Rieseberg L.H."/>
            <person name="Dlugosch K.M."/>
        </authorList>
    </citation>
    <scope>NUCLEOTIDE SEQUENCE</scope>
    <source>
        <strain evidence="2">CAN-66</strain>
        <tissue evidence="2">Leaf</tissue>
    </source>
</reference>
<feature type="compositionally biased region" description="Basic and acidic residues" evidence="1">
    <location>
        <begin position="46"/>
        <end position="59"/>
    </location>
</feature>
<organism evidence="2 3">
    <name type="scientific">Centaurea solstitialis</name>
    <name type="common">yellow star-thistle</name>
    <dbReference type="NCBI Taxonomy" id="347529"/>
    <lineage>
        <taxon>Eukaryota</taxon>
        <taxon>Viridiplantae</taxon>
        <taxon>Streptophyta</taxon>
        <taxon>Embryophyta</taxon>
        <taxon>Tracheophyta</taxon>
        <taxon>Spermatophyta</taxon>
        <taxon>Magnoliopsida</taxon>
        <taxon>eudicotyledons</taxon>
        <taxon>Gunneridae</taxon>
        <taxon>Pentapetalae</taxon>
        <taxon>asterids</taxon>
        <taxon>campanulids</taxon>
        <taxon>Asterales</taxon>
        <taxon>Asteraceae</taxon>
        <taxon>Carduoideae</taxon>
        <taxon>Cardueae</taxon>
        <taxon>Centaureinae</taxon>
        <taxon>Centaurea</taxon>
    </lineage>
</organism>
<name>A0AA38SPL0_9ASTR</name>
<feature type="compositionally biased region" description="Low complexity" evidence="1">
    <location>
        <begin position="60"/>
        <end position="72"/>
    </location>
</feature>
<gene>
    <name evidence="2" type="ORF">OSB04_019067</name>
</gene>
<evidence type="ECO:0000313" key="3">
    <source>
        <dbReference type="Proteomes" id="UP001172457"/>
    </source>
</evidence>
<dbReference type="Proteomes" id="UP001172457">
    <property type="component" value="Chromosome 5"/>
</dbReference>
<dbReference type="EMBL" id="JARYMX010000005">
    <property type="protein sequence ID" value="KAJ9546524.1"/>
    <property type="molecule type" value="Genomic_DNA"/>
</dbReference>
<sequence>MEPLRSTGLLFPELCVQLFDGVASIGLESYGTASTVPDPYDSDPNLNKDVEGVPERQDTEGAATTQETGGRTSTQECSSRPPVQSKKRKAKEASIQIKRKLKRPF</sequence>
<accession>A0AA38SPL0</accession>
<comment type="caution">
    <text evidence="2">The sequence shown here is derived from an EMBL/GenBank/DDBJ whole genome shotgun (WGS) entry which is preliminary data.</text>
</comment>
<dbReference type="AlphaFoldDB" id="A0AA38SPL0"/>
<feature type="region of interest" description="Disordered" evidence="1">
    <location>
        <begin position="31"/>
        <end position="105"/>
    </location>
</feature>